<feature type="binding site" evidence="13">
    <location>
        <begin position="37"/>
        <end position="44"/>
    </location>
    <ligand>
        <name>ATP</name>
        <dbReference type="ChEBI" id="CHEBI:30616"/>
    </ligand>
</feature>
<proteinExistence type="inferred from homology"/>
<feature type="domain" description="Helicase ATP-binding" evidence="16">
    <location>
        <begin position="24"/>
        <end position="155"/>
    </location>
</feature>
<dbReference type="InterPro" id="IPR041471">
    <property type="entry name" value="UvrB_inter"/>
</dbReference>
<name>A0ABQ1SCZ8_9FLAO</name>
<feature type="domain" description="UVR" evidence="15">
    <location>
        <begin position="626"/>
        <end position="661"/>
    </location>
</feature>
<evidence type="ECO:0000256" key="13">
    <source>
        <dbReference type="HAMAP-Rule" id="MF_00204"/>
    </source>
</evidence>
<comment type="domain">
    <text evidence="13">The beta-hairpin motif is involved in DNA binding.</text>
</comment>
<sequence length="666" mass="76357">MKFDLKSDYKPTGDQPKAIKKLVDGIQSKERYQTLLGVTGSGKTFTVANVVQEVQKPTLVLAHNKTLAAQLYAEFKAFFPENAVEYFVSYYDYYQPEAYIPSSGTYIEKDLSINEEIEKLRLSTTSSLLSGRRDVLVVASVSCLYGIGNPAEFQKNVINIEVEQEISRTQLLRRLVQSLYSRTEAQFNHGNFRIKGDTLDVFPGYADHAYRIHFFGDEIEEIEAFDPQTNEIRAKYDKLNIYPANIFVTSPDVLNQAIDQIALDLGKQIEYFKEIGKPLEAKRIEERTNFDLEMIKELGYCSGIENYSRYLDGRKPGTRPFCLLDYFPDDYLMIVDESHVTISQVGAMYGGDRSRKENLVEYGFRLPAAMDNRPLKLEEFEALQNQVIYVSATPADYELRKTEGVYIEQVIRPTGLLDPVIEVKPSQNQIDDLIEEIDIRVKKDQRILVTTLTKRMAEELTKYLSRINIRTRYIHSDIDTLERVEIMTDLRKGLFDVLVGVNLLREGLDLPEVSLVAILDADKEGFLRSNRTLTQTIGRAARNIEGKAILYADKITDSMQKTIDETEYRRNKQMDYNKANNITPTALNKSISSTFNKKPEPYKIEVTPNLAAAEEAAEDYSKKDFDSQIRKIRKAMEKAAKDLDFMEAAKYRDQLKMLEEKKAELE</sequence>
<keyword evidence="9 13" id="KW-0234">DNA repair</keyword>
<dbReference type="InterPro" id="IPR036876">
    <property type="entry name" value="UVR_dom_sf"/>
</dbReference>
<keyword evidence="10 13" id="KW-0742">SOS response</keyword>
<dbReference type="Pfam" id="PF04851">
    <property type="entry name" value="ResIII"/>
    <property type="match status" value="1"/>
</dbReference>
<evidence type="ECO:0000256" key="5">
    <source>
        <dbReference type="ARBA" id="ARBA00022763"/>
    </source>
</evidence>
<comment type="similarity">
    <text evidence="2 13 14">Belongs to the UvrB family.</text>
</comment>
<evidence type="ECO:0000256" key="6">
    <source>
        <dbReference type="ARBA" id="ARBA00022769"/>
    </source>
</evidence>
<keyword evidence="7 13" id="KW-0067">ATP-binding</keyword>
<evidence type="ECO:0000256" key="12">
    <source>
        <dbReference type="ARBA" id="ARBA00029504"/>
    </source>
</evidence>
<comment type="function">
    <text evidence="13">The UvrABC repair system catalyzes the recognition and processing of DNA lesions. A damage recognition complex composed of 2 UvrA and 2 UvrB subunits scans DNA for abnormalities. Upon binding of the UvrA(2)B(2) complex to a putative damaged site, the DNA wraps around one UvrB monomer. DNA wrap is dependent on ATP binding by UvrB and probably causes local melting of the DNA helix, facilitating insertion of UvrB beta-hairpin between the DNA strands. Then UvrB probes one DNA strand for the presence of a lesion. If a lesion is found the UvrA subunits dissociate and the UvrB-DNA preincision complex is formed. This complex is subsequently bound by UvrC and the second UvrB is released. If no lesion is found, the DNA wraps around the other UvrB subunit that will check the other stand for damage.</text>
</comment>
<dbReference type="SUPFAM" id="SSF46600">
    <property type="entry name" value="C-terminal UvrC-binding domain of UvrB"/>
    <property type="match status" value="1"/>
</dbReference>
<dbReference type="InterPro" id="IPR001943">
    <property type="entry name" value="UVR_dom"/>
</dbReference>
<dbReference type="Gene3D" id="4.10.860.10">
    <property type="entry name" value="UVR domain"/>
    <property type="match status" value="1"/>
</dbReference>
<evidence type="ECO:0000256" key="7">
    <source>
        <dbReference type="ARBA" id="ARBA00022840"/>
    </source>
</evidence>
<evidence type="ECO:0000256" key="10">
    <source>
        <dbReference type="ARBA" id="ARBA00023236"/>
    </source>
</evidence>
<dbReference type="SMART" id="SM00487">
    <property type="entry name" value="DEXDc"/>
    <property type="match status" value="1"/>
</dbReference>
<evidence type="ECO:0000256" key="11">
    <source>
        <dbReference type="ARBA" id="ARBA00026033"/>
    </source>
</evidence>
<dbReference type="PROSITE" id="PS50151">
    <property type="entry name" value="UVR"/>
    <property type="match status" value="1"/>
</dbReference>
<protein>
    <recommendedName>
        <fullName evidence="12 13">UvrABC system protein B</fullName>
        <shortName evidence="13">Protein UvrB</shortName>
    </recommendedName>
    <alternativeName>
        <fullName evidence="13">Excinuclease ABC subunit B</fullName>
    </alternativeName>
</protein>
<evidence type="ECO:0000259" key="16">
    <source>
        <dbReference type="PROSITE" id="PS51192"/>
    </source>
</evidence>
<comment type="subunit">
    <text evidence="11 13 14">Forms a heterotetramer with UvrA during the search for lesions. Interacts with UvrC in an incision complex.</text>
</comment>
<dbReference type="NCBIfam" id="NF003673">
    <property type="entry name" value="PRK05298.1"/>
    <property type="match status" value="1"/>
</dbReference>
<dbReference type="CDD" id="cd17916">
    <property type="entry name" value="DEXHc_UvrB"/>
    <property type="match status" value="1"/>
</dbReference>
<keyword evidence="19" id="KW-1185">Reference proteome</keyword>
<evidence type="ECO:0000313" key="19">
    <source>
        <dbReference type="Proteomes" id="UP000599179"/>
    </source>
</evidence>
<dbReference type="PANTHER" id="PTHR24029:SF0">
    <property type="entry name" value="UVRABC SYSTEM PROTEIN B"/>
    <property type="match status" value="1"/>
</dbReference>
<evidence type="ECO:0000256" key="3">
    <source>
        <dbReference type="ARBA" id="ARBA00022490"/>
    </source>
</evidence>
<dbReference type="CDD" id="cd18790">
    <property type="entry name" value="SF2_C_UvrB"/>
    <property type="match status" value="1"/>
</dbReference>
<keyword evidence="3 13" id="KW-0963">Cytoplasm</keyword>
<dbReference type="InterPro" id="IPR014001">
    <property type="entry name" value="Helicase_ATP-bd"/>
</dbReference>
<dbReference type="HAMAP" id="MF_00204">
    <property type="entry name" value="UvrB"/>
    <property type="match status" value="1"/>
</dbReference>
<dbReference type="Pfam" id="PF02151">
    <property type="entry name" value="UVR"/>
    <property type="match status" value="1"/>
</dbReference>
<dbReference type="PANTHER" id="PTHR24029">
    <property type="entry name" value="UVRABC SYSTEM PROTEIN B"/>
    <property type="match status" value="1"/>
</dbReference>
<evidence type="ECO:0000256" key="1">
    <source>
        <dbReference type="ARBA" id="ARBA00004496"/>
    </source>
</evidence>
<evidence type="ECO:0000259" key="15">
    <source>
        <dbReference type="PROSITE" id="PS50151"/>
    </source>
</evidence>
<comment type="subcellular location">
    <subcellularLocation>
        <location evidence="1 13 14">Cytoplasm</location>
    </subcellularLocation>
</comment>
<keyword evidence="8 13" id="KW-0267">Excision nuclease</keyword>
<evidence type="ECO:0000256" key="2">
    <source>
        <dbReference type="ARBA" id="ARBA00008533"/>
    </source>
</evidence>
<reference evidence="19" key="1">
    <citation type="journal article" date="2019" name="Int. J. Syst. Evol. Microbiol.">
        <title>The Global Catalogue of Microorganisms (GCM) 10K type strain sequencing project: providing services to taxonomists for standard genome sequencing and annotation.</title>
        <authorList>
            <consortium name="The Broad Institute Genomics Platform"/>
            <consortium name="The Broad Institute Genome Sequencing Center for Infectious Disease"/>
            <person name="Wu L."/>
            <person name="Ma J."/>
        </authorList>
    </citation>
    <scope>NUCLEOTIDE SEQUENCE [LARGE SCALE GENOMIC DNA]</scope>
    <source>
        <strain evidence="19">CGMCC 1.12931</strain>
    </source>
</reference>
<keyword evidence="4 13" id="KW-0547">Nucleotide-binding</keyword>
<dbReference type="EMBL" id="BMGM01000003">
    <property type="protein sequence ID" value="GGE29579.1"/>
    <property type="molecule type" value="Genomic_DNA"/>
</dbReference>
<dbReference type="Pfam" id="PF12344">
    <property type="entry name" value="UvrB"/>
    <property type="match status" value="1"/>
</dbReference>
<organism evidence="18 19">
    <name type="scientific">Psychroflexus planctonicus</name>
    <dbReference type="NCBI Taxonomy" id="1526575"/>
    <lineage>
        <taxon>Bacteria</taxon>
        <taxon>Pseudomonadati</taxon>
        <taxon>Bacteroidota</taxon>
        <taxon>Flavobacteriia</taxon>
        <taxon>Flavobacteriales</taxon>
        <taxon>Flavobacteriaceae</taxon>
        <taxon>Psychroflexus</taxon>
    </lineage>
</organism>
<dbReference type="InterPro" id="IPR006935">
    <property type="entry name" value="Helicase/UvrB_N"/>
</dbReference>
<accession>A0ABQ1SCZ8</accession>
<gene>
    <name evidence="13 18" type="primary">uvrB</name>
    <name evidence="18" type="ORF">GCM10010832_07640</name>
</gene>
<dbReference type="InterPro" id="IPR004807">
    <property type="entry name" value="UvrB"/>
</dbReference>
<feature type="domain" description="Helicase C-terminal" evidence="17">
    <location>
        <begin position="429"/>
        <end position="591"/>
    </location>
</feature>
<dbReference type="PROSITE" id="PS51194">
    <property type="entry name" value="HELICASE_CTER"/>
    <property type="match status" value="1"/>
</dbReference>
<dbReference type="PROSITE" id="PS51192">
    <property type="entry name" value="HELICASE_ATP_BIND_1"/>
    <property type="match status" value="1"/>
</dbReference>
<comment type="caution">
    <text evidence="18">The sequence shown here is derived from an EMBL/GenBank/DDBJ whole genome shotgun (WGS) entry which is preliminary data.</text>
</comment>
<dbReference type="InterPro" id="IPR001650">
    <property type="entry name" value="Helicase_C-like"/>
</dbReference>
<dbReference type="InterPro" id="IPR024759">
    <property type="entry name" value="UvrB_YAD/RRR_dom"/>
</dbReference>
<dbReference type="RefSeq" id="WP_188457774.1">
    <property type="nucleotide sequence ID" value="NZ_BMGM01000003.1"/>
</dbReference>
<dbReference type="NCBIfam" id="TIGR00631">
    <property type="entry name" value="uvrb"/>
    <property type="match status" value="1"/>
</dbReference>
<dbReference type="Proteomes" id="UP000599179">
    <property type="component" value="Unassembled WGS sequence"/>
</dbReference>
<keyword evidence="5 13" id="KW-0227">DNA damage</keyword>
<evidence type="ECO:0000256" key="9">
    <source>
        <dbReference type="ARBA" id="ARBA00023204"/>
    </source>
</evidence>
<dbReference type="InterPro" id="IPR027417">
    <property type="entry name" value="P-loop_NTPase"/>
</dbReference>
<evidence type="ECO:0000256" key="4">
    <source>
        <dbReference type="ARBA" id="ARBA00022741"/>
    </source>
</evidence>
<feature type="short sequence motif" description="Beta-hairpin" evidence="13">
    <location>
        <begin position="90"/>
        <end position="113"/>
    </location>
</feature>
<evidence type="ECO:0000313" key="18">
    <source>
        <dbReference type="EMBL" id="GGE29579.1"/>
    </source>
</evidence>
<dbReference type="Pfam" id="PF00271">
    <property type="entry name" value="Helicase_C"/>
    <property type="match status" value="1"/>
</dbReference>
<evidence type="ECO:0000259" key="17">
    <source>
        <dbReference type="PROSITE" id="PS51194"/>
    </source>
</evidence>
<dbReference type="Gene3D" id="3.40.50.300">
    <property type="entry name" value="P-loop containing nucleotide triphosphate hydrolases"/>
    <property type="match status" value="3"/>
</dbReference>
<evidence type="ECO:0000256" key="8">
    <source>
        <dbReference type="ARBA" id="ARBA00022881"/>
    </source>
</evidence>
<evidence type="ECO:0000256" key="14">
    <source>
        <dbReference type="RuleBase" id="RU003587"/>
    </source>
</evidence>
<dbReference type="Pfam" id="PF17757">
    <property type="entry name" value="UvrB_inter"/>
    <property type="match status" value="1"/>
</dbReference>
<keyword evidence="6 13" id="KW-0228">DNA excision</keyword>
<dbReference type="SUPFAM" id="SSF52540">
    <property type="entry name" value="P-loop containing nucleoside triphosphate hydrolases"/>
    <property type="match status" value="2"/>
</dbReference>
<dbReference type="SMART" id="SM00490">
    <property type="entry name" value="HELICc"/>
    <property type="match status" value="1"/>
</dbReference>